<sequence>MIKVRKATLALAVAVTLGAASLAACGGNSSGSGGAAKLVVWDPIATYGESPEQDKAWRGMLAEIDKRFVAKHPGAEIEHKSFGYDGYPQRIASAVAANAAPDIAWDWGDTNWQITEPLNDRLSAQQKSDLTLLEQTVTSAKDGKIHVLPWGTYQGVWVYNKKLFAQAGVEVPTTQAAFLTACDALNGKGIVPSKVSFGAPNWFNRLDALYAGQLIGDISQWNRQGIPYTGPEYKAATVELMKTFDHKCWGDHPESKGTPGDHEQSFMSGKSAMLYARSSVPLAEARKALGKDNVGVFLQPALPGGKPNMDASLAQGMSIMSSSKQKDLAWQYISFYTDVDQQELAWQTVQQLPNNTKVKVTSTDPVLRQLLAWAVDPQFQVGAWPVNPDESQAYARMTPDVVTGRLAVDDFLSKMQVVRTKTKG</sequence>
<dbReference type="PROSITE" id="PS51257">
    <property type="entry name" value="PROKAR_LIPOPROTEIN"/>
    <property type="match status" value="1"/>
</dbReference>
<reference evidence="2 3" key="1">
    <citation type="submission" date="2021-03" db="EMBL/GenBank/DDBJ databases">
        <title>Sequencing the genomes of 1000 actinobacteria strains.</title>
        <authorList>
            <person name="Klenk H.-P."/>
        </authorList>
    </citation>
    <scope>NUCLEOTIDE SEQUENCE [LARGE SCALE GENOMIC DNA]</scope>
    <source>
        <strain evidence="2 3">DSM 18824</strain>
    </source>
</reference>
<comment type="caution">
    <text evidence="2">The sequence shown here is derived from an EMBL/GenBank/DDBJ whole genome shotgun (WGS) entry which is preliminary data.</text>
</comment>
<protein>
    <submittedName>
        <fullName evidence="2">ABC-type glycerol-3-phosphate transport system substrate-binding protein</fullName>
    </submittedName>
</protein>
<feature type="chain" id="PRO_5045678116" evidence="1">
    <location>
        <begin position="27"/>
        <end position="424"/>
    </location>
</feature>
<dbReference type="Gene3D" id="3.40.190.10">
    <property type="entry name" value="Periplasmic binding protein-like II"/>
    <property type="match status" value="2"/>
</dbReference>
<dbReference type="Pfam" id="PF13416">
    <property type="entry name" value="SBP_bac_8"/>
    <property type="match status" value="1"/>
</dbReference>
<evidence type="ECO:0000313" key="2">
    <source>
        <dbReference type="EMBL" id="MBP2351608.1"/>
    </source>
</evidence>
<dbReference type="EMBL" id="JAGINT010000001">
    <property type="protein sequence ID" value="MBP2351608.1"/>
    <property type="molecule type" value="Genomic_DNA"/>
</dbReference>
<accession>A0ABS4UIY8</accession>
<dbReference type="SUPFAM" id="SSF53850">
    <property type="entry name" value="Periplasmic binding protein-like II"/>
    <property type="match status" value="1"/>
</dbReference>
<dbReference type="Proteomes" id="UP000755585">
    <property type="component" value="Unassembled WGS sequence"/>
</dbReference>
<evidence type="ECO:0000313" key="3">
    <source>
        <dbReference type="Proteomes" id="UP000755585"/>
    </source>
</evidence>
<dbReference type="PANTHER" id="PTHR43649">
    <property type="entry name" value="ARABINOSE-BINDING PROTEIN-RELATED"/>
    <property type="match status" value="1"/>
</dbReference>
<feature type="signal peptide" evidence="1">
    <location>
        <begin position="1"/>
        <end position="26"/>
    </location>
</feature>
<dbReference type="InterPro" id="IPR050490">
    <property type="entry name" value="Bact_solute-bd_prot1"/>
</dbReference>
<name>A0ABS4UIY8_9ACTN</name>
<evidence type="ECO:0000256" key="1">
    <source>
        <dbReference type="SAM" id="SignalP"/>
    </source>
</evidence>
<organism evidence="2 3">
    <name type="scientific">Kribbella aluminosa</name>
    <dbReference type="NCBI Taxonomy" id="416017"/>
    <lineage>
        <taxon>Bacteria</taxon>
        <taxon>Bacillati</taxon>
        <taxon>Actinomycetota</taxon>
        <taxon>Actinomycetes</taxon>
        <taxon>Propionibacteriales</taxon>
        <taxon>Kribbellaceae</taxon>
        <taxon>Kribbella</taxon>
    </lineage>
</organism>
<gene>
    <name evidence="2" type="ORF">JOF29_002691</name>
</gene>
<dbReference type="PANTHER" id="PTHR43649:SF12">
    <property type="entry name" value="DIACETYLCHITOBIOSE BINDING PROTEIN DASA"/>
    <property type="match status" value="1"/>
</dbReference>
<dbReference type="InterPro" id="IPR006059">
    <property type="entry name" value="SBP"/>
</dbReference>
<keyword evidence="1" id="KW-0732">Signal</keyword>
<proteinExistence type="predicted"/>
<keyword evidence="3" id="KW-1185">Reference proteome</keyword>
<dbReference type="RefSeq" id="WP_209694491.1">
    <property type="nucleotide sequence ID" value="NZ_BAAAVU010000035.1"/>
</dbReference>